<keyword evidence="1" id="KW-0812">Transmembrane</keyword>
<gene>
    <name evidence="2" type="ORF">CARN7_1010</name>
</gene>
<proteinExistence type="predicted"/>
<evidence type="ECO:0000256" key="1">
    <source>
        <dbReference type="SAM" id="Phobius"/>
    </source>
</evidence>
<protein>
    <submittedName>
        <fullName evidence="2">Uncharacterized protein</fullName>
    </submittedName>
</protein>
<dbReference type="AlphaFoldDB" id="E6QSM1"/>
<keyword evidence="1" id="KW-0472">Membrane</keyword>
<sequence length="38" mass="4535">MSLPPSEIFDQQESKFWTITSFFVKYLHTIPVLYIINT</sequence>
<keyword evidence="1" id="KW-1133">Transmembrane helix</keyword>
<dbReference type="EMBL" id="CABR01000076">
    <property type="protein sequence ID" value="CBI10243.1"/>
    <property type="molecule type" value="Genomic_DNA"/>
</dbReference>
<accession>E6QSM1</accession>
<evidence type="ECO:0000313" key="2">
    <source>
        <dbReference type="EMBL" id="CBI10243.1"/>
    </source>
</evidence>
<comment type="caution">
    <text evidence="2">The sequence shown here is derived from an EMBL/GenBank/DDBJ whole genome shotgun (WGS) entry which is preliminary data.</text>
</comment>
<feature type="transmembrane region" description="Helical" evidence="1">
    <location>
        <begin position="16"/>
        <end position="36"/>
    </location>
</feature>
<organism evidence="2">
    <name type="scientific">mine drainage metagenome</name>
    <dbReference type="NCBI Taxonomy" id="410659"/>
    <lineage>
        <taxon>unclassified sequences</taxon>
        <taxon>metagenomes</taxon>
        <taxon>ecological metagenomes</taxon>
    </lineage>
</organism>
<reference evidence="2" key="1">
    <citation type="submission" date="2009-10" db="EMBL/GenBank/DDBJ databases">
        <title>Diversity of trophic interactions inside an arsenic-rich microbial ecosystem.</title>
        <authorList>
            <person name="Bertin P.N."/>
            <person name="Heinrich-Salmeron A."/>
            <person name="Pelletier E."/>
            <person name="Goulhen-Chollet F."/>
            <person name="Arsene-Ploetze F."/>
            <person name="Gallien S."/>
            <person name="Calteau A."/>
            <person name="Vallenet D."/>
            <person name="Casiot C."/>
            <person name="Chane-Woon-Ming B."/>
            <person name="Giloteaux L."/>
            <person name="Barakat M."/>
            <person name="Bonnefoy V."/>
            <person name="Bruneel O."/>
            <person name="Chandler M."/>
            <person name="Cleiss J."/>
            <person name="Duran R."/>
            <person name="Elbaz-Poulichet F."/>
            <person name="Fonknechten N."/>
            <person name="Lauga B."/>
            <person name="Mornico D."/>
            <person name="Ortet P."/>
            <person name="Schaeffer C."/>
            <person name="Siguier P."/>
            <person name="Alexander Thil Smith A."/>
            <person name="Van Dorsselaer A."/>
            <person name="Weissenbach J."/>
            <person name="Medigue C."/>
            <person name="Le Paslier D."/>
        </authorList>
    </citation>
    <scope>NUCLEOTIDE SEQUENCE</scope>
</reference>
<name>E6QSM1_9ZZZZ</name>